<feature type="compositionally biased region" description="Polar residues" evidence="1">
    <location>
        <begin position="865"/>
        <end position="876"/>
    </location>
</feature>
<gene>
    <name evidence="3" type="ORF">ECRASSUSDP1_LOCUS14370</name>
</gene>
<evidence type="ECO:0000256" key="2">
    <source>
        <dbReference type="SAM" id="SignalP"/>
    </source>
</evidence>
<feature type="compositionally biased region" description="Low complexity" evidence="1">
    <location>
        <begin position="178"/>
        <end position="202"/>
    </location>
</feature>
<feature type="compositionally biased region" description="Basic and acidic residues" evidence="1">
    <location>
        <begin position="980"/>
        <end position="989"/>
    </location>
</feature>
<dbReference type="Proteomes" id="UP001295684">
    <property type="component" value="Unassembled WGS sequence"/>
</dbReference>
<sequence>MGKMKALQTIILVIILCILVKSEIEVAQSFEDVNRFLQLNQDDTVALLFIDSSAADQAGSGFLSGVVSSVTHIFSGAEEPSASHQRVAEIEKEISDDAALIQVDISNENLRGVQESYGVTTVPFLVVTKRGIVVLKEVPTHSTHEKILQVLNVSSGSQHDDSANSDTNTEASDEESISSRSSARSVHESGFSSEDVSSSDVGIPHYSEEHSQEQYEEHAAHHVEQQASELAEESISHTETAASNVSGHLASIHYSTDSTDFRGGGEVEETIIKTPSMIAYGTTTPESAQAEESTATEWDSSQNNSKHIHSSDTELTLQMEPSGFNGDLIILNDDLTTTSNRPIQPKPRMQPIGITEPGKIFATTIDPNDHSGVPRIFEMPTRPSTIPAMSEPLQSIKPIEQVRLTRKFESADKPQPIIPVYTEADAEVNIQTQTDSDQEVDSHLEAKAYTDADHSIKDEVNVDAEAHPDLYVHPSINIKPQSTTQVEVHAQTEPVSDKILEPVVDFHHVLEPEDISEMPEAHPESEPTKPQTQTQNEQHESMMVAPRITLAPGEKLIPVLELTPVSTPELNQVGSQTEPQVVPRRIILAPADNPVPDSITSVTQTKSVQPIHKHQVQQAPSKPAQSNPIHRAANITQTQPSTIYQQSAHEQSKSQAQQNPTQQAIEGPRTIEPDHLAPDDRRKVVHHHCHNKDSYGDCESLDWRKTPDYIPELEDYEIPEQWWRQGYIPINGTNSADEWTKTQREQCEVPSQPVKVEAIEPQEVVPQMLEYIIVEPSLEIASHESQGVVEVSQVHPVRKTISPAKTVHPILYEEEISFDQLSVHQPKSKIYSFIPKPQASSSKTNVTSSTTKASCKLPGTKVSKPESTSFKSQTDYSLPKSPPSQAQSSSPTPKTPLLKSKLNPSKTNLLTQPPIPKVPNLPSFPVKSPKIPLIPASKSPLRPLPAAPVQGTHSSKCTVGQPLRSSLKPAEAQRFGQARSRKEAERDHVQAQLSRFK</sequence>
<comment type="caution">
    <text evidence="3">The sequence shown here is derived from an EMBL/GenBank/DDBJ whole genome shotgun (WGS) entry which is preliminary data.</text>
</comment>
<keyword evidence="4" id="KW-1185">Reference proteome</keyword>
<keyword evidence="2" id="KW-0732">Signal</keyword>
<feature type="chain" id="PRO_5042113407" evidence="2">
    <location>
        <begin position="23"/>
        <end position="997"/>
    </location>
</feature>
<evidence type="ECO:0000313" key="4">
    <source>
        <dbReference type="Proteomes" id="UP001295684"/>
    </source>
</evidence>
<feature type="region of interest" description="Disordered" evidence="1">
    <location>
        <begin position="642"/>
        <end position="663"/>
    </location>
</feature>
<dbReference type="EMBL" id="CAMPGE010014356">
    <property type="protein sequence ID" value="CAI2373032.1"/>
    <property type="molecule type" value="Genomic_DNA"/>
</dbReference>
<feature type="signal peptide" evidence="2">
    <location>
        <begin position="1"/>
        <end position="22"/>
    </location>
</feature>
<feature type="compositionally biased region" description="Polar residues" evidence="1">
    <location>
        <begin position="598"/>
        <end position="608"/>
    </location>
</feature>
<feature type="region of interest" description="Disordered" evidence="1">
    <location>
        <begin position="516"/>
        <end position="540"/>
    </location>
</feature>
<reference evidence="3" key="1">
    <citation type="submission" date="2023-07" db="EMBL/GenBank/DDBJ databases">
        <authorList>
            <consortium name="AG Swart"/>
            <person name="Singh M."/>
            <person name="Singh A."/>
            <person name="Seah K."/>
            <person name="Emmerich C."/>
        </authorList>
    </citation>
    <scope>NUCLEOTIDE SEQUENCE</scope>
    <source>
        <strain evidence="3">DP1</strain>
    </source>
</reference>
<feature type="compositionally biased region" description="Polar residues" evidence="1">
    <location>
        <begin position="616"/>
        <end position="627"/>
    </location>
</feature>
<evidence type="ECO:0000256" key="1">
    <source>
        <dbReference type="SAM" id="MobiDB-lite"/>
    </source>
</evidence>
<feature type="region of interest" description="Disordered" evidence="1">
    <location>
        <begin position="592"/>
        <end position="627"/>
    </location>
</feature>
<feature type="region of interest" description="Disordered" evidence="1">
    <location>
        <begin position="152"/>
        <end position="239"/>
    </location>
</feature>
<organism evidence="3 4">
    <name type="scientific">Euplotes crassus</name>
    <dbReference type="NCBI Taxonomy" id="5936"/>
    <lineage>
        <taxon>Eukaryota</taxon>
        <taxon>Sar</taxon>
        <taxon>Alveolata</taxon>
        <taxon>Ciliophora</taxon>
        <taxon>Intramacronucleata</taxon>
        <taxon>Spirotrichea</taxon>
        <taxon>Hypotrichia</taxon>
        <taxon>Euplotida</taxon>
        <taxon>Euplotidae</taxon>
        <taxon>Moneuplotes</taxon>
    </lineage>
</organism>
<protein>
    <submittedName>
        <fullName evidence="3">Uncharacterized protein</fullName>
    </submittedName>
</protein>
<accession>A0AAD1XHY2</accession>
<feature type="region of interest" description="Disordered" evidence="1">
    <location>
        <begin position="284"/>
        <end position="307"/>
    </location>
</feature>
<feature type="compositionally biased region" description="Polar residues" evidence="1">
    <location>
        <begin position="902"/>
        <end position="911"/>
    </location>
</feature>
<feature type="compositionally biased region" description="Basic and acidic residues" evidence="1">
    <location>
        <begin position="206"/>
        <end position="224"/>
    </location>
</feature>
<evidence type="ECO:0000313" key="3">
    <source>
        <dbReference type="EMBL" id="CAI2373032.1"/>
    </source>
</evidence>
<feature type="region of interest" description="Disordered" evidence="1">
    <location>
        <begin position="837"/>
        <end position="997"/>
    </location>
</feature>
<name>A0AAD1XHY2_EUPCR</name>
<dbReference type="AlphaFoldDB" id="A0AAD1XHY2"/>
<feature type="compositionally biased region" description="Low complexity" evidence="1">
    <location>
        <begin position="877"/>
        <end position="896"/>
    </location>
</feature>
<proteinExistence type="predicted"/>
<feature type="compositionally biased region" description="Low complexity" evidence="1">
    <location>
        <begin position="284"/>
        <end position="297"/>
    </location>
</feature>
<feature type="compositionally biased region" description="Low complexity" evidence="1">
    <location>
        <begin position="839"/>
        <end position="854"/>
    </location>
</feature>